<dbReference type="PANTHER" id="PTHR31111:SF17">
    <property type="entry name" value="F-BOX DOMAIN-CONTAINING PROTEIN"/>
    <property type="match status" value="1"/>
</dbReference>
<dbReference type="AlphaFoldDB" id="A0A3P6EPJ5"/>
<dbReference type="InterPro" id="IPR013187">
    <property type="entry name" value="F-box-assoc_dom_typ3"/>
</dbReference>
<dbReference type="InterPro" id="IPR036047">
    <property type="entry name" value="F-box-like_dom_sf"/>
</dbReference>
<evidence type="ECO:0000313" key="3">
    <source>
        <dbReference type="EMBL" id="VDD38121.1"/>
    </source>
</evidence>
<dbReference type="InterPro" id="IPR017451">
    <property type="entry name" value="F-box-assoc_interact_dom"/>
</dbReference>
<name>A0A3P6EPJ5_BRAOL</name>
<gene>
    <name evidence="3" type="ORF">BOLC7T43681H</name>
</gene>
<feature type="domain" description="F-box associated beta-propeller type 3" evidence="2">
    <location>
        <begin position="79"/>
        <end position="225"/>
    </location>
</feature>
<dbReference type="EMBL" id="LR031876">
    <property type="protein sequence ID" value="VDD38121.1"/>
    <property type="molecule type" value="Genomic_DNA"/>
</dbReference>
<dbReference type="PANTHER" id="PTHR31111">
    <property type="entry name" value="BNAA05G37150D PROTEIN-RELATED"/>
    <property type="match status" value="1"/>
</dbReference>
<evidence type="ECO:0000259" key="2">
    <source>
        <dbReference type="Pfam" id="PF08268"/>
    </source>
</evidence>
<dbReference type="Pfam" id="PF00646">
    <property type="entry name" value="F-box"/>
    <property type="match status" value="1"/>
</dbReference>
<evidence type="ECO:0000259" key="1">
    <source>
        <dbReference type="Pfam" id="PF00646"/>
    </source>
</evidence>
<dbReference type="InterPro" id="IPR001810">
    <property type="entry name" value="F-box_dom"/>
</dbReference>
<reference evidence="3" key="1">
    <citation type="submission" date="2018-11" db="EMBL/GenBank/DDBJ databases">
        <authorList>
            <consortium name="Genoscope - CEA"/>
            <person name="William W."/>
        </authorList>
    </citation>
    <scope>NUCLEOTIDE SEQUENCE</scope>
</reference>
<accession>A0A3P6EPJ5</accession>
<dbReference type="SUPFAM" id="SSF81383">
    <property type="entry name" value="F-box domain"/>
    <property type="match status" value="1"/>
</dbReference>
<feature type="domain" description="F-box" evidence="1">
    <location>
        <begin position="37"/>
        <end position="69"/>
    </location>
</feature>
<dbReference type="NCBIfam" id="TIGR01640">
    <property type="entry name" value="F_box_assoc_1"/>
    <property type="match status" value="1"/>
</dbReference>
<protein>
    <submittedName>
        <fullName evidence="3">Uncharacterized protein</fullName>
    </submittedName>
</protein>
<proteinExistence type="predicted"/>
<organism evidence="3">
    <name type="scientific">Brassica oleracea</name>
    <name type="common">Wild cabbage</name>
    <dbReference type="NCBI Taxonomy" id="3712"/>
    <lineage>
        <taxon>Eukaryota</taxon>
        <taxon>Viridiplantae</taxon>
        <taxon>Streptophyta</taxon>
        <taxon>Embryophyta</taxon>
        <taxon>Tracheophyta</taxon>
        <taxon>Spermatophyta</taxon>
        <taxon>Magnoliopsida</taxon>
        <taxon>eudicotyledons</taxon>
        <taxon>Gunneridae</taxon>
        <taxon>Pentapetalae</taxon>
        <taxon>rosids</taxon>
        <taxon>malvids</taxon>
        <taxon>Brassicales</taxon>
        <taxon>Brassicaceae</taxon>
        <taxon>Brassiceae</taxon>
        <taxon>Brassica</taxon>
    </lineage>
</organism>
<sequence length="228" mass="26517">MKRRPKVIRRRQRDICKSHKPLQEIPFDLVIEIFFFLLKIFTRLPTKSLIRFKSVSKLWSSFICSKYFTNLSSSPRIYMWLCFNYKNKLLSSSSSSPELDVSTMSSFVVDQDLTIPAVVGYGVSVSHVYRGLMCFTNGTNAQIYNTTTRQLVVLPDIEESNIAENVVSKNFMYRIGHDTVHDQYKVVCIVSAHKELEHWVFILREGVSSRWRKISSPCLHHITLKNKD</sequence>
<dbReference type="Pfam" id="PF08268">
    <property type="entry name" value="FBA_3"/>
    <property type="match status" value="1"/>
</dbReference>